<reference evidence="1" key="1">
    <citation type="submission" date="2020-10" db="EMBL/GenBank/DDBJ databases">
        <title>Ca. Dormibacterota MAGs.</title>
        <authorList>
            <person name="Montgomery K."/>
        </authorList>
    </citation>
    <scope>NUCLEOTIDE SEQUENCE [LARGE SCALE GENOMIC DNA]</scope>
    <source>
        <strain evidence="1">SC8812_S17_10</strain>
    </source>
</reference>
<dbReference type="EMBL" id="JAEKNR010000051">
    <property type="protein sequence ID" value="MBJ7597304.1"/>
    <property type="molecule type" value="Genomic_DNA"/>
</dbReference>
<name>A0A934N880_9BACT</name>
<evidence type="ECO:0000313" key="2">
    <source>
        <dbReference type="Proteomes" id="UP000612893"/>
    </source>
</evidence>
<organism evidence="1 2">
    <name type="scientific">Candidatus Nephthysia bennettiae</name>
    <dbReference type="NCBI Taxonomy" id="3127016"/>
    <lineage>
        <taxon>Bacteria</taxon>
        <taxon>Bacillati</taxon>
        <taxon>Candidatus Dormiibacterota</taxon>
        <taxon>Candidatus Dormibacteria</taxon>
        <taxon>Candidatus Dormibacterales</taxon>
        <taxon>Candidatus Dormibacteraceae</taxon>
        <taxon>Candidatus Nephthysia</taxon>
    </lineage>
</organism>
<dbReference type="Proteomes" id="UP000612893">
    <property type="component" value="Unassembled WGS sequence"/>
</dbReference>
<keyword evidence="2" id="KW-1185">Reference proteome</keyword>
<gene>
    <name evidence="1" type="ORF">JF922_04355</name>
</gene>
<proteinExistence type="predicted"/>
<dbReference type="AlphaFoldDB" id="A0A934N880"/>
<dbReference type="RefSeq" id="WP_338199425.1">
    <property type="nucleotide sequence ID" value="NZ_JAEKNR010000051.1"/>
</dbReference>
<accession>A0A934N880</accession>
<protein>
    <submittedName>
        <fullName evidence="1">Uncharacterized protein</fullName>
    </submittedName>
</protein>
<comment type="caution">
    <text evidence="1">The sequence shown here is derived from an EMBL/GenBank/DDBJ whole genome shotgun (WGS) entry which is preliminary data.</text>
</comment>
<evidence type="ECO:0000313" key="1">
    <source>
        <dbReference type="EMBL" id="MBJ7597304.1"/>
    </source>
</evidence>
<sequence length="151" mass="16423">MVPAFFEQSQVVGVREQLIGPGFEGWPGGQLPAALSQVAQVIEPAGRIQRRSASEENSVCAKVDRRHYIPEPEGHSRHLEDLPGLLEGCLKLLVHLASTEPPDDCPTHVGDAQMQPGPCQVIPRLWQHASFDQCPPGLTGKSLQRGLGWGH</sequence>